<dbReference type="Proteomes" id="UP001642483">
    <property type="component" value="Unassembled WGS sequence"/>
</dbReference>
<evidence type="ECO:0000256" key="4">
    <source>
        <dbReference type="ARBA" id="ARBA00022989"/>
    </source>
</evidence>
<evidence type="ECO:0000313" key="11">
    <source>
        <dbReference type="EMBL" id="CAK8671105.1"/>
    </source>
</evidence>
<evidence type="ECO:0000256" key="5">
    <source>
        <dbReference type="ARBA" id="ARBA00023136"/>
    </source>
</evidence>
<dbReference type="Gene3D" id="3.40.50.11530">
    <property type="match status" value="1"/>
</dbReference>
<feature type="domain" description="SEFIR" evidence="10">
    <location>
        <begin position="539"/>
        <end position="671"/>
    </location>
</feature>
<keyword evidence="7" id="KW-0325">Glycoprotein</keyword>
<keyword evidence="2 9" id="KW-0812">Transmembrane</keyword>
<comment type="caution">
    <text evidence="11">The sequence shown here is derived from an EMBL/GenBank/DDBJ whole genome shotgun (WGS) entry which is preliminary data.</text>
</comment>
<keyword evidence="5 9" id="KW-0472">Membrane</keyword>
<keyword evidence="4 9" id="KW-1133">Transmembrane helix</keyword>
<organism evidence="11 12">
    <name type="scientific">Clavelina lepadiformis</name>
    <name type="common">Light-bulb sea squirt</name>
    <name type="synonym">Ascidia lepadiformis</name>
    <dbReference type="NCBI Taxonomy" id="159417"/>
    <lineage>
        <taxon>Eukaryota</taxon>
        <taxon>Metazoa</taxon>
        <taxon>Chordata</taxon>
        <taxon>Tunicata</taxon>
        <taxon>Ascidiacea</taxon>
        <taxon>Aplousobranchia</taxon>
        <taxon>Clavelinidae</taxon>
        <taxon>Clavelina</taxon>
    </lineage>
</organism>
<keyword evidence="6" id="KW-0675">Receptor</keyword>
<dbReference type="InterPro" id="IPR013568">
    <property type="entry name" value="SEFIR_dom"/>
</dbReference>
<dbReference type="PANTHER" id="PTHR15583:SF7">
    <property type="entry name" value="INTERLEUKIN CYTOKINE RECEPTOR-RELATED PROTEIN 2"/>
    <property type="match status" value="1"/>
</dbReference>
<keyword evidence="12" id="KW-1185">Reference proteome</keyword>
<feature type="region of interest" description="Disordered" evidence="8">
    <location>
        <begin position="868"/>
        <end position="888"/>
    </location>
</feature>
<evidence type="ECO:0000256" key="7">
    <source>
        <dbReference type="ARBA" id="ARBA00023180"/>
    </source>
</evidence>
<name>A0ABP0EUT5_CLALP</name>
<dbReference type="EMBL" id="CAWYQH010000001">
    <property type="protein sequence ID" value="CAK8671105.1"/>
    <property type="molecule type" value="Genomic_DNA"/>
</dbReference>
<accession>A0ABP0EUT5</accession>
<evidence type="ECO:0000313" key="12">
    <source>
        <dbReference type="Proteomes" id="UP001642483"/>
    </source>
</evidence>
<evidence type="ECO:0000259" key="10">
    <source>
        <dbReference type="Pfam" id="PF08357"/>
    </source>
</evidence>
<evidence type="ECO:0000256" key="8">
    <source>
        <dbReference type="SAM" id="MobiDB-lite"/>
    </source>
</evidence>
<evidence type="ECO:0000256" key="2">
    <source>
        <dbReference type="ARBA" id="ARBA00022692"/>
    </source>
</evidence>
<proteinExistence type="predicted"/>
<evidence type="ECO:0000256" key="1">
    <source>
        <dbReference type="ARBA" id="ARBA00004479"/>
    </source>
</evidence>
<evidence type="ECO:0000256" key="9">
    <source>
        <dbReference type="SAM" id="Phobius"/>
    </source>
</evidence>
<dbReference type="Pfam" id="PF08357">
    <property type="entry name" value="SEFIR"/>
    <property type="match status" value="1"/>
</dbReference>
<dbReference type="PANTHER" id="PTHR15583">
    <property type="entry name" value="INTERLEUKIN-17 RECEPTOR"/>
    <property type="match status" value="1"/>
</dbReference>
<dbReference type="InterPro" id="IPR039465">
    <property type="entry name" value="IL-17_rcpt-like"/>
</dbReference>
<feature type="transmembrane region" description="Helical" evidence="9">
    <location>
        <begin position="467"/>
        <end position="492"/>
    </location>
</feature>
<keyword evidence="3" id="KW-0732">Signal</keyword>
<feature type="compositionally biased region" description="Polar residues" evidence="8">
    <location>
        <begin position="868"/>
        <end position="877"/>
    </location>
</feature>
<evidence type="ECO:0000256" key="3">
    <source>
        <dbReference type="ARBA" id="ARBA00022729"/>
    </source>
</evidence>
<reference evidence="11 12" key="1">
    <citation type="submission" date="2024-02" db="EMBL/GenBank/DDBJ databases">
        <authorList>
            <person name="Daric V."/>
            <person name="Darras S."/>
        </authorList>
    </citation>
    <scope>NUCLEOTIDE SEQUENCE [LARGE SCALE GENOMIC DNA]</scope>
</reference>
<gene>
    <name evidence="11" type="ORF">CVLEPA_LOCUS126</name>
</gene>
<sequence length="914" mass="104131">MTWINKCNGKQVKYFKNMWCLGKFFMLLLLMKRDLVMGTSSYHVCNDTCVEQVMPLLEKSDRSTATSQFLRCMGNCTLKPVLQEAKNEIDFKCKRESLNHPLEFPHHADIDVHWIRVKNRNLGKFVIYPILELKPKDASINELKGFIIDVFETTPSVDDGCYNLSITHDLSPADNQKLSFLVPHYYSYQSHMNFEIRHRVDQQDIVFDSTPKEHREQAPTCQVVFGGWSCECRGEDQQRKVLYPAPDVVVNGYTVVVRWKPMEPCFSVTDYTVQILVSPEHAESRRLLWNNMEGTRSSMKNSSTLEYAFSHIYEPEENYVFTARLRIYAKPKDINKHFADSEYTRFEIHDWKLLTSDLKVKPIPLASTIEVSFPAAKSSYDIKNYNICVNSTSYGHCEVVAQPQEENDKVVKAFPNLNPGYYTVQVREIRKPLPKRTRSTEWTKQTAILEPKPTVTVETTVETKPSYLWLVAVTAGIVGVLFVVVVVFFFAWKRGHCRRLRMYLPATIAEKLDKQTKTFQSRSLLLVWQRDLRSTELDETHSDNIRHLAAFLSVVCGLDVILDLFEDRQVCEGISKWIQSAYDKAEFVVFICPHFDYTSPGQTAQSVRSLIGDFDRIYNYLENEIGVGEKRSKFITALLPYSDITCFEKAKYLKKMTSVYKLMNQIDDFFLHVQGRSKLSPDGKLDLQVVSKRGYIDTNEGRAIHEGFIKFQQLLKDHSLCGSHTGSRVDDESSASDNISESYSVHQRLLDGSSSDLTCPDCYRHQSTDEERGAPTMVNVVDRILPPNPPDCNFHIRQQVLNAPPSFVSNPEEEILLINAESGNLPTSESHLVSSNESININPGDRMEKFESHEVATSPENLNFIHSSTSVQSSSGNEGIITSHPSSSNPVIILPGNLHQAPSSEDSGFLSNTV</sequence>
<comment type="subcellular location">
    <subcellularLocation>
        <location evidence="1">Membrane</location>
        <topology evidence="1">Single-pass type I membrane protein</topology>
    </subcellularLocation>
</comment>
<protein>
    <recommendedName>
        <fullName evidence="10">SEFIR domain-containing protein</fullName>
    </recommendedName>
</protein>
<evidence type="ECO:0000256" key="6">
    <source>
        <dbReference type="ARBA" id="ARBA00023170"/>
    </source>
</evidence>